<name>A0A7J6SVP3_PEROL</name>
<dbReference type="AlphaFoldDB" id="A0A7J6SVP3"/>
<gene>
    <name evidence="1" type="ORF">FOZ63_009571</name>
</gene>
<feature type="non-terminal residue" evidence="1">
    <location>
        <position position="1"/>
    </location>
</feature>
<dbReference type="Proteomes" id="UP000553632">
    <property type="component" value="Unassembled WGS sequence"/>
</dbReference>
<keyword evidence="2" id="KW-1185">Reference proteome</keyword>
<comment type="caution">
    <text evidence="1">The sequence shown here is derived from an EMBL/GenBank/DDBJ whole genome shotgun (WGS) entry which is preliminary data.</text>
</comment>
<organism evidence="1 2">
    <name type="scientific">Perkinsus olseni</name>
    <name type="common">Perkinsus atlanticus</name>
    <dbReference type="NCBI Taxonomy" id="32597"/>
    <lineage>
        <taxon>Eukaryota</taxon>
        <taxon>Sar</taxon>
        <taxon>Alveolata</taxon>
        <taxon>Perkinsozoa</taxon>
        <taxon>Perkinsea</taxon>
        <taxon>Perkinsida</taxon>
        <taxon>Perkinsidae</taxon>
        <taxon>Perkinsus</taxon>
    </lineage>
</organism>
<evidence type="ECO:0000313" key="2">
    <source>
        <dbReference type="Proteomes" id="UP000553632"/>
    </source>
</evidence>
<accession>A0A7J6SVP3</accession>
<dbReference type="EMBL" id="JABANO010015406">
    <property type="protein sequence ID" value="KAF4736911.1"/>
    <property type="molecule type" value="Genomic_DNA"/>
</dbReference>
<protein>
    <submittedName>
        <fullName evidence="1">Uncharacterized protein</fullName>
    </submittedName>
</protein>
<evidence type="ECO:0000313" key="1">
    <source>
        <dbReference type="EMBL" id="KAF4736911.1"/>
    </source>
</evidence>
<feature type="non-terminal residue" evidence="1">
    <location>
        <position position="432"/>
    </location>
</feature>
<sequence length="432" mass="47919">AVLDIYGGRHSTDTIVEADCGGLLFLVLLRFARRFLHGTDTFETIKAVTNERVDKILAHSARIVCSKAKRTSMARAGDEPPAKRARSSESVGAADKLHALKCYYLYVLKLMTDASVKGTEQQQEPACYCTALALLLDIVDEQVLQLYWSQNLDAVRKLTLKSSLWQSSEGEALLRPWKSLYSRSRDEEKRAMLSTYMVDLPRVGYDQARSYARGLPKQVITDPHLRILFGGDHTRLEEGQVKAVLLYVLNEIVWSPPRPDCCIEGILVLLADLLLSHYAETWNDPYGELEALANQLDMHLSDLLLQRDAAASGTLSIAVARALGSLGRWRHRSNADRPSVASPGHRARIGIEDPERAWCDNSNGEVVAKELAVHLLLTYIIPKMGGAKYSYLAQAILTAMGGGNFLESAVSDDLLSRVAAETLWPYLSTSYK</sequence>
<reference evidence="1 2" key="1">
    <citation type="submission" date="2020-04" db="EMBL/GenBank/DDBJ databases">
        <title>Perkinsus olseni comparative genomics.</title>
        <authorList>
            <person name="Bogema D.R."/>
        </authorList>
    </citation>
    <scope>NUCLEOTIDE SEQUENCE [LARGE SCALE GENOMIC DNA]</scope>
    <source>
        <strain evidence="1 2">ATCC PRA-207</strain>
    </source>
</reference>
<proteinExistence type="predicted"/>